<name>A0AA88S214_9ASTE</name>
<protein>
    <recommendedName>
        <fullName evidence="4">EamA domain-containing protein</fullName>
    </recommendedName>
</protein>
<feature type="transmembrane region" description="Helical" evidence="3">
    <location>
        <begin position="29"/>
        <end position="47"/>
    </location>
</feature>
<dbReference type="GO" id="GO:0016020">
    <property type="term" value="C:membrane"/>
    <property type="evidence" value="ECO:0007669"/>
    <property type="project" value="InterPro"/>
</dbReference>
<dbReference type="Pfam" id="PF00892">
    <property type="entry name" value="EamA"/>
    <property type="match status" value="1"/>
</dbReference>
<dbReference type="InterPro" id="IPR037185">
    <property type="entry name" value="EmrE-like"/>
</dbReference>
<proteinExistence type="inferred from homology"/>
<keyword evidence="3" id="KW-0812">Transmembrane</keyword>
<keyword evidence="3" id="KW-1133">Transmembrane helix</keyword>
<gene>
    <name evidence="5" type="ORF">RJ639_026310</name>
</gene>
<comment type="similarity">
    <text evidence="2">Belongs to the drug/metabolite transporter (DMT) superfamily. Plant drug/metabolite exporter (P-DME) (TC 2.A.7.4) family.</text>
</comment>
<feature type="transmembrane region" description="Helical" evidence="3">
    <location>
        <begin position="59"/>
        <end position="80"/>
    </location>
</feature>
<sequence length="255" mass="28486">MVLVQFAYGGSNILMKIALEKGLDQLVFVVYRHLIAMLLLGPLAYIVERKKRPSLSFSVLMKIFVLSSLGTTIHLNVYYAGLAYTSPTVASALSNFIPSLTFIIAVLLGSCHSLRAIDLGADISIIIDDRYGITYLNSKDVAFLMSLARAERLEDLDRAATAVARLGRKCSDSGLNRFDLVYTDLKLGTIDIGKLEYGSKEMQKRIDKMERLILATSNLYTALESLTEMEISEIKLKQWKKNIVAMQGQKPKFFE</sequence>
<comment type="subcellular location">
    <subcellularLocation>
        <location evidence="1">Membrane</location>
        <topology evidence="1">Multi-pass membrane protein</topology>
    </subcellularLocation>
</comment>
<dbReference type="PANTHER" id="PTHR31371:SF13">
    <property type="entry name" value="OS05G0457600 PROTEIN"/>
    <property type="match status" value="1"/>
</dbReference>
<organism evidence="5 6">
    <name type="scientific">Escallonia herrerae</name>
    <dbReference type="NCBI Taxonomy" id="1293975"/>
    <lineage>
        <taxon>Eukaryota</taxon>
        <taxon>Viridiplantae</taxon>
        <taxon>Streptophyta</taxon>
        <taxon>Embryophyta</taxon>
        <taxon>Tracheophyta</taxon>
        <taxon>Spermatophyta</taxon>
        <taxon>Magnoliopsida</taxon>
        <taxon>eudicotyledons</taxon>
        <taxon>Gunneridae</taxon>
        <taxon>Pentapetalae</taxon>
        <taxon>asterids</taxon>
        <taxon>campanulids</taxon>
        <taxon>Escalloniales</taxon>
        <taxon>Escalloniaceae</taxon>
        <taxon>Escallonia</taxon>
    </lineage>
</organism>
<dbReference type="Proteomes" id="UP001188597">
    <property type="component" value="Unassembled WGS sequence"/>
</dbReference>
<evidence type="ECO:0000256" key="3">
    <source>
        <dbReference type="SAM" id="Phobius"/>
    </source>
</evidence>
<reference evidence="5" key="1">
    <citation type="submission" date="2022-12" db="EMBL/GenBank/DDBJ databases">
        <title>Draft genome assemblies for two species of Escallonia (Escalloniales).</title>
        <authorList>
            <person name="Chanderbali A."/>
            <person name="Dervinis C."/>
            <person name="Anghel I."/>
            <person name="Soltis D."/>
            <person name="Soltis P."/>
            <person name="Zapata F."/>
        </authorList>
    </citation>
    <scope>NUCLEOTIDE SEQUENCE</scope>
    <source>
        <strain evidence="5">UCBG64.0493</strain>
        <tissue evidence="5">Leaf</tissue>
    </source>
</reference>
<evidence type="ECO:0000256" key="2">
    <source>
        <dbReference type="ARBA" id="ARBA00007635"/>
    </source>
</evidence>
<evidence type="ECO:0000313" key="5">
    <source>
        <dbReference type="EMBL" id="KAK2996339.1"/>
    </source>
</evidence>
<comment type="caution">
    <text evidence="5">The sequence shown here is derived from an EMBL/GenBank/DDBJ whole genome shotgun (WGS) entry which is preliminary data.</text>
</comment>
<feature type="transmembrane region" description="Helical" evidence="3">
    <location>
        <begin position="92"/>
        <end position="111"/>
    </location>
</feature>
<dbReference type="AlphaFoldDB" id="A0AA88S214"/>
<evidence type="ECO:0000256" key="1">
    <source>
        <dbReference type="ARBA" id="ARBA00004141"/>
    </source>
</evidence>
<dbReference type="EMBL" id="JAVXUP010005216">
    <property type="protein sequence ID" value="KAK2996339.1"/>
    <property type="molecule type" value="Genomic_DNA"/>
</dbReference>
<evidence type="ECO:0000259" key="4">
    <source>
        <dbReference type="Pfam" id="PF00892"/>
    </source>
</evidence>
<dbReference type="InterPro" id="IPR000620">
    <property type="entry name" value="EamA_dom"/>
</dbReference>
<dbReference type="PANTHER" id="PTHR31371">
    <property type="entry name" value="BNAC09G50660D PROTEIN"/>
    <property type="match status" value="1"/>
</dbReference>
<keyword evidence="6" id="KW-1185">Reference proteome</keyword>
<evidence type="ECO:0000313" key="6">
    <source>
        <dbReference type="Proteomes" id="UP001188597"/>
    </source>
</evidence>
<dbReference type="SUPFAM" id="SSF103481">
    <property type="entry name" value="Multidrug resistance efflux transporter EmrE"/>
    <property type="match status" value="1"/>
</dbReference>
<feature type="domain" description="EamA" evidence="4">
    <location>
        <begin position="2"/>
        <end position="108"/>
    </location>
</feature>
<accession>A0AA88S214</accession>
<keyword evidence="3" id="KW-0472">Membrane</keyword>